<dbReference type="RefSeq" id="WP_212704442.1">
    <property type="nucleotide sequence ID" value="NZ_CP073581.1"/>
</dbReference>
<proteinExistence type="predicted"/>
<evidence type="ECO:0000259" key="1">
    <source>
        <dbReference type="Pfam" id="PF03432"/>
    </source>
</evidence>
<evidence type="ECO:0000313" key="2">
    <source>
        <dbReference type="EMBL" id="QUJ76244.1"/>
    </source>
</evidence>
<reference evidence="2" key="1">
    <citation type="submission" date="2021-04" db="EMBL/GenBank/DDBJ databases">
        <title>Complete genome sequence for Sulfitobacter sp. strain JK7-1.</title>
        <authorList>
            <person name="Park S.-J."/>
        </authorList>
    </citation>
    <scope>NUCLEOTIDE SEQUENCE</scope>
    <source>
        <strain evidence="2">JK7-1</strain>
    </source>
</reference>
<feature type="domain" description="MobA/VirD2-like nuclease" evidence="1">
    <location>
        <begin position="66"/>
        <end position="140"/>
    </location>
</feature>
<accession>A0A975JD16</accession>
<evidence type="ECO:0000313" key="3">
    <source>
        <dbReference type="Proteomes" id="UP000683291"/>
    </source>
</evidence>
<dbReference type="Pfam" id="PF03432">
    <property type="entry name" value="Relaxase"/>
    <property type="match status" value="1"/>
</dbReference>
<dbReference type="KEGG" id="sual:KDD17_15270"/>
<organism evidence="2 3">
    <name type="scientific">Sulfitobacter albidus</name>
    <dbReference type="NCBI Taxonomy" id="2829501"/>
    <lineage>
        <taxon>Bacteria</taxon>
        <taxon>Pseudomonadati</taxon>
        <taxon>Pseudomonadota</taxon>
        <taxon>Alphaproteobacteria</taxon>
        <taxon>Rhodobacterales</taxon>
        <taxon>Roseobacteraceae</taxon>
        <taxon>Sulfitobacter</taxon>
    </lineage>
</organism>
<dbReference type="EMBL" id="CP073581">
    <property type="protein sequence ID" value="QUJ76244.1"/>
    <property type="molecule type" value="Genomic_DNA"/>
</dbReference>
<dbReference type="AlphaFoldDB" id="A0A975JD16"/>
<protein>
    <submittedName>
        <fullName evidence="2">Relaxase/mobilization nuclease domain-containing protein</fullName>
    </submittedName>
</protein>
<name>A0A975JD16_9RHOB</name>
<sequence>MMIRLFRHGDGSGRIAVRYLLAEEVAAYDEERRRTKGKTEVRTVLPEVLQGDPEQTIALIDSNFRKWRYTSGVLAFAAEDQPTEDELISVMDDFERTVFAGLETDQYNCLWVKHEHKGNVELHFIVPRIELYDGAAFNPAPPRSESYFNAFRDYWNTAKAWASPNDHNRRRTLRHVFEQEDRTQIRDAIRAHVISKIELGKIRDHKDVLAALKELEEDGMEIKPPRPSKRPLRSLLRRLSCG</sequence>
<gene>
    <name evidence="2" type="ORF">KDD17_15270</name>
</gene>
<keyword evidence="3" id="KW-1185">Reference proteome</keyword>
<dbReference type="Proteomes" id="UP000683291">
    <property type="component" value="Chromosome 1"/>
</dbReference>
<dbReference type="InterPro" id="IPR005094">
    <property type="entry name" value="Endonuclease_MobA/VirD2"/>
</dbReference>